<dbReference type="EMBL" id="JASJOS010000018">
    <property type="protein sequence ID" value="MDJ1485140.1"/>
    <property type="molecule type" value="Genomic_DNA"/>
</dbReference>
<dbReference type="Proteomes" id="UP001241110">
    <property type="component" value="Unassembled WGS sequence"/>
</dbReference>
<proteinExistence type="predicted"/>
<reference evidence="8" key="1">
    <citation type="submission" date="2023-05" db="EMBL/GenBank/DDBJ databases">
        <authorList>
            <person name="Zhang X."/>
        </authorList>
    </citation>
    <scope>NUCLEOTIDE SEQUENCE</scope>
    <source>
        <strain evidence="8">YF14B1</strain>
    </source>
</reference>
<dbReference type="InterPro" id="IPR051327">
    <property type="entry name" value="MATE_MepA_subfamily"/>
</dbReference>
<organism evidence="8 9">
    <name type="scientific">Xanthocytophaga flava</name>
    <dbReference type="NCBI Taxonomy" id="3048013"/>
    <lineage>
        <taxon>Bacteria</taxon>
        <taxon>Pseudomonadati</taxon>
        <taxon>Bacteroidota</taxon>
        <taxon>Cytophagia</taxon>
        <taxon>Cytophagales</taxon>
        <taxon>Rhodocytophagaceae</taxon>
        <taxon>Xanthocytophaga</taxon>
    </lineage>
</organism>
<dbReference type="RefSeq" id="WP_313987283.1">
    <property type="nucleotide sequence ID" value="NZ_JASJOS010000018.1"/>
</dbReference>
<evidence type="ECO:0000256" key="4">
    <source>
        <dbReference type="ARBA" id="ARBA00022692"/>
    </source>
</evidence>
<evidence type="ECO:0000256" key="1">
    <source>
        <dbReference type="ARBA" id="ARBA00004651"/>
    </source>
</evidence>
<dbReference type="PANTHER" id="PTHR43823:SF3">
    <property type="entry name" value="MULTIDRUG EXPORT PROTEIN MEPA"/>
    <property type="match status" value="1"/>
</dbReference>
<feature type="transmembrane region" description="Helical" evidence="7">
    <location>
        <begin position="317"/>
        <end position="337"/>
    </location>
</feature>
<protein>
    <submittedName>
        <fullName evidence="8">MATE family efflux transporter</fullName>
    </submittedName>
</protein>
<feature type="transmembrane region" description="Helical" evidence="7">
    <location>
        <begin position="138"/>
        <end position="159"/>
    </location>
</feature>
<evidence type="ECO:0000256" key="5">
    <source>
        <dbReference type="ARBA" id="ARBA00022989"/>
    </source>
</evidence>
<keyword evidence="4 7" id="KW-0812">Transmembrane</keyword>
<keyword evidence="5 7" id="KW-1133">Transmembrane helix</keyword>
<gene>
    <name evidence="8" type="ORF">QNI16_31870</name>
</gene>
<evidence type="ECO:0000256" key="2">
    <source>
        <dbReference type="ARBA" id="ARBA00022448"/>
    </source>
</evidence>
<dbReference type="GO" id="GO:0005886">
    <property type="term" value="C:plasma membrane"/>
    <property type="evidence" value="ECO:0007669"/>
    <property type="project" value="UniProtKB-SubCell"/>
</dbReference>
<dbReference type="PIRSF" id="PIRSF006603">
    <property type="entry name" value="DinF"/>
    <property type="match status" value="1"/>
</dbReference>
<dbReference type="InterPro" id="IPR048279">
    <property type="entry name" value="MdtK-like"/>
</dbReference>
<feature type="transmembrane region" description="Helical" evidence="7">
    <location>
        <begin position="171"/>
        <end position="191"/>
    </location>
</feature>
<evidence type="ECO:0000256" key="6">
    <source>
        <dbReference type="ARBA" id="ARBA00023136"/>
    </source>
</evidence>
<feature type="transmembrane region" description="Helical" evidence="7">
    <location>
        <begin position="55"/>
        <end position="79"/>
    </location>
</feature>
<name>A0AAE3QXT3_9BACT</name>
<dbReference type="Pfam" id="PF01554">
    <property type="entry name" value="MatE"/>
    <property type="match status" value="2"/>
</dbReference>
<feature type="transmembrane region" description="Helical" evidence="7">
    <location>
        <begin position="278"/>
        <end position="305"/>
    </location>
</feature>
<evidence type="ECO:0000313" key="8">
    <source>
        <dbReference type="EMBL" id="MDJ1485140.1"/>
    </source>
</evidence>
<dbReference type="AlphaFoldDB" id="A0AAE3QXT3"/>
<keyword evidence="6 7" id="KW-0472">Membrane</keyword>
<comment type="caution">
    <text evidence="8">The sequence shown here is derived from an EMBL/GenBank/DDBJ whole genome shotgun (WGS) entry which is preliminary data.</text>
</comment>
<sequence length="457" mass="50221">MSVSSPLGKAPINTLFFKYYIPALTGILSSTLHQLINGVILGQQVGKEGLAAVGLYGPVTIVFIALTLPIMTGGGILIGKNSGATRYDKVQQIFEFGTTLALVAGGCVAILTPFLTTTIATFLTGAENTVLLNNTSHYIFWQLLAMPFFFLRMIWSNFISNDNAPQISRNASLLAVSLNIVLDLFFIVVLHMGVEGASIATAISMVAAVAYQFTYIWKQKGHFRFHGFRFTLQLTEWRKLLHLGTPSFASEISFSSGLLLISHYIVPYGPLAVSAFGLVNYISFLFIRLFTAAMIASLPILSFNIGARLPHRVLETFRFSLLFTIILGIAIVALGWIVPDFLIDIFSSNSTIPFKKIASQAIALYFLLFFAAGPNYILSAYLQSIGKSIISTLINVLKGFVFIALFILLLPEHFGMGLEGIWLSRSLAEILTLLLVGLYTLWNKEAYYTEKSIVMQG</sequence>
<dbReference type="InterPro" id="IPR002528">
    <property type="entry name" value="MATE_fam"/>
</dbReference>
<dbReference type="PANTHER" id="PTHR43823">
    <property type="entry name" value="SPORULATION PROTEIN YKVU"/>
    <property type="match status" value="1"/>
</dbReference>
<keyword evidence="3" id="KW-1003">Cell membrane</keyword>
<accession>A0AAE3QXT3</accession>
<dbReference type="GO" id="GO:0042910">
    <property type="term" value="F:xenobiotic transmembrane transporter activity"/>
    <property type="evidence" value="ECO:0007669"/>
    <property type="project" value="InterPro"/>
</dbReference>
<keyword evidence="2" id="KW-0813">Transport</keyword>
<feature type="transmembrane region" description="Helical" evidence="7">
    <location>
        <begin position="389"/>
        <end position="410"/>
    </location>
</feature>
<evidence type="ECO:0000313" key="9">
    <source>
        <dbReference type="Proteomes" id="UP001241110"/>
    </source>
</evidence>
<evidence type="ECO:0000256" key="7">
    <source>
        <dbReference type="SAM" id="Phobius"/>
    </source>
</evidence>
<evidence type="ECO:0000256" key="3">
    <source>
        <dbReference type="ARBA" id="ARBA00022475"/>
    </source>
</evidence>
<comment type="subcellular location">
    <subcellularLocation>
        <location evidence="1">Cell membrane</location>
        <topology evidence="1">Multi-pass membrane protein</topology>
    </subcellularLocation>
</comment>
<dbReference type="GO" id="GO:0015297">
    <property type="term" value="F:antiporter activity"/>
    <property type="evidence" value="ECO:0007669"/>
    <property type="project" value="InterPro"/>
</dbReference>
<feature type="transmembrane region" description="Helical" evidence="7">
    <location>
        <begin position="357"/>
        <end position="377"/>
    </location>
</feature>
<feature type="transmembrane region" description="Helical" evidence="7">
    <location>
        <begin position="422"/>
        <end position="442"/>
    </location>
</feature>
<feature type="transmembrane region" description="Helical" evidence="7">
    <location>
        <begin position="100"/>
        <end position="126"/>
    </location>
</feature>
<feature type="transmembrane region" description="Helical" evidence="7">
    <location>
        <begin position="197"/>
        <end position="217"/>
    </location>
</feature>